<accession>A0A836B762</accession>
<reference evidence="2" key="1">
    <citation type="journal article" date="2020" name="bioRxiv">
        <title>Comparative genomics of Chlamydomonas.</title>
        <authorList>
            <person name="Craig R.J."/>
            <person name="Hasan A.R."/>
            <person name="Ness R.W."/>
            <person name="Keightley P.D."/>
        </authorList>
    </citation>
    <scope>NUCLEOTIDE SEQUENCE</scope>
    <source>
        <strain evidence="2">CCAP 11/173</strain>
    </source>
</reference>
<feature type="compositionally biased region" description="Low complexity" evidence="1">
    <location>
        <begin position="558"/>
        <end position="570"/>
    </location>
</feature>
<feature type="region of interest" description="Disordered" evidence="1">
    <location>
        <begin position="168"/>
        <end position="203"/>
    </location>
</feature>
<feature type="compositionally biased region" description="Low complexity" evidence="1">
    <location>
        <begin position="80"/>
        <end position="100"/>
    </location>
</feature>
<dbReference type="AlphaFoldDB" id="A0A836B762"/>
<evidence type="ECO:0000256" key="1">
    <source>
        <dbReference type="SAM" id="MobiDB-lite"/>
    </source>
</evidence>
<feature type="compositionally biased region" description="Polar residues" evidence="1">
    <location>
        <begin position="1"/>
        <end position="19"/>
    </location>
</feature>
<comment type="caution">
    <text evidence="2">The sequence shown here is derived from an EMBL/GenBank/DDBJ whole genome shotgun (WGS) entry which is preliminary data.</text>
</comment>
<evidence type="ECO:0000313" key="3">
    <source>
        <dbReference type="Proteomes" id="UP000613740"/>
    </source>
</evidence>
<feature type="region of interest" description="Disordered" evidence="1">
    <location>
        <begin position="364"/>
        <end position="400"/>
    </location>
</feature>
<feature type="region of interest" description="Disordered" evidence="1">
    <location>
        <begin position="439"/>
        <end position="580"/>
    </location>
</feature>
<evidence type="ECO:0000313" key="2">
    <source>
        <dbReference type="EMBL" id="KAG2449662.1"/>
    </source>
</evidence>
<feature type="compositionally biased region" description="Low complexity" evidence="1">
    <location>
        <begin position="481"/>
        <end position="505"/>
    </location>
</feature>
<feature type="compositionally biased region" description="Low complexity" evidence="1">
    <location>
        <begin position="390"/>
        <end position="400"/>
    </location>
</feature>
<protein>
    <submittedName>
        <fullName evidence="2">Uncharacterized protein</fullName>
    </submittedName>
</protein>
<dbReference type="OrthoDB" id="548913at2759"/>
<feature type="compositionally biased region" description="Gly residues" evidence="1">
    <location>
        <begin position="70"/>
        <end position="79"/>
    </location>
</feature>
<sequence>MALPNQRTATRMLPSSSIDSPGPASPRGAATTHPQQPPSTAAQPSPGSTGRRKSLCFPLSASDAGPGDDTAGGGEGAAGHAGADSSPPHLLSVPLTLLSLHNGGHSRHVPRERSSRDTSPGLGLLAREGSIGFGESAPAVDWSAGSSGASGGGAAAAGGASPTLVLGGGLLGGRRRTEMEGASPTPRLGAGMSGLASPSVPAAASPLRDSTSIWCTPAAVSSAAADLPAALSAPSCAAAAAIDASGLVPQSVVLAAAAASAAAAGGGGSPVGSGSGGGASPGAGGVGGSGGGGGGLHVTLPAHLCSLRPPTPLSKDEELMAAAVAAHSYASPTRRRSRFASSADPGLLLAAQAAVAADEAGLLESPPGSYSGTGGTWPDHGGGGRHGRRGAASTSSSGAAPGPVALSFTAGAGAGAGGSGGGAGTSELPFARPLLGVGLEPAPWSSPGRSTSRRAGPSALGTVPEDSLIPHSRGDAFPSRPSALGASGSGPASPALNAMGNSGSSHAGGAGGGPSPAAAPPGVSPSSLTARRQRLSTPQVPDLDAGGLTGSRAPSMTAGHGAAAALGASGQRPGAGAITDDSLSSFMHSFGPNSSAAAAAARVASGVCSPAGGR</sequence>
<feature type="region of interest" description="Disordered" evidence="1">
    <location>
        <begin position="266"/>
        <end position="290"/>
    </location>
</feature>
<proteinExistence type="predicted"/>
<gene>
    <name evidence="2" type="ORF">HYH02_005192</name>
</gene>
<keyword evidence="3" id="KW-1185">Reference proteome</keyword>
<feature type="compositionally biased region" description="Low complexity" evidence="1">
    <location>
        <begin position="29"/>
        <end position="49"/>
    </location>
</feature>
<feature type="compositionally biased region" description="Low complexity" evidence="1">
    <location>
        <begin position="60"/>
        <end position="69"/>
    </location>
</feature>
<dbReference type="EMBL" id="JAEHOD010000013">
    <property type="protein sequence ID" value="KAG2449662.1"/>
    <property type="molecule type" value="Genomic_DNA"/>
</dbReference>
<feature type="region of interest" description="Disordered" evidence="1">
    <location>
        <begin position="1"/>
        <end position="126"/>
    </location>
</feature>
<name>A0A836B762_9CHLO</name>
<dbReference type="Proteomes" id="UP000613740">
    <property type="component" value="Unassembled WGS sequence"/>
</dbReference>
<organism evidence="2 3">
    <name type="scientific">Chlamydomonas schloesseri</name>
    <dbReference type="NCBI Taxonomy" id="2026947"/>
    <lineage>
        <taxon>Eukaryota</taxon>
        <taxon>Viridiplantae</taxon>
        <taxon>Chlorophyta</taxon>
        <taxon>core chlorophytes</taxon>
        <taxon>Chlorophyceae</taxon>
        <taxon>CS clade</taxon>
        <taxon>Chlamydomonadales</taxon>
        <taxon>Chlamydomonadaceae</taxon>
        <taxon>Chlamydomonas</taxon>
    </lineage>
</organism>